<dbReference type="Gene3D" id="3.40.50.10320">
    <property type="entry name" value="LmbE-like"/>
    <property type="match status" value="1"/>
</dbReference>
<protein>
    <submittedName>
        <fullName evidence="1">4-oxalmesaconate hydratase</fullName>
        <ecNumber evidence="1">4.2.1.83</ecNumber>
    </submittedName>
</protein>
<gene>
    <name evidence="1" type="primary">galB_2</name>
    <name evidence="1" type="ORF">Pan216_52010</name>
</gene>
<proteinExistence type="predicted"/>
<keyword evidence="1" id="KW-0456">Lyase</keyword>
<name>A0A518BBG6_9BACT</name>
<sequence length="236" mass="26036">MRLDFANERVLAIVAHPDDAELLCAGTLARAKHDGAAVGIGVLCRGDKGQPNEPIANLADVRREEMMSAAEILGAELFTGEFGDSELYDSPASRRVVVDILRRFRPTLLLGHSPSDYHTDHRATSALVDVASWMSASTGYATEHEPLAEPPVLWWMDNVEMIAFEPHGYIDVSEVVDVKHRMLACHASQLARGGDENLSPLEEVMVRQYSTRGAQARVRAAEAFRFHASWKRIGAF</sequence>
<dbReference type="EMBL" id="CP036279">
    <property type="protein sequence ID" value="QDU64312.1"/>
    <property type="molecule type" value="Genomic_DNA"/>
</dbReference>
<organism evidence="1 2">
    <name type="scientific">Kolteria novifilia</name>
    <dbReference type="NCBI Taxonomy" id="2527975"/>
    <lineage>
        <taxon>Bacteria</taxon>
        <taxon>Pseudomonadati</taxon>
        <taxon>Planctomycetota</taxon>
        <taxon>Planctomycetia</taxon>
        <taxon>Kolteriales</taxon>
        <taxon>Kolteriaceae</taxon>
        <taxon>Kolteria</taxon>
    </lineage>
</organism>
<dbReference type="GO" id="GO:0047584">
    <property type="term" value="F:4-oxalmesaconate hydratase activity"/>
    <property type="evidence" value="ECO:0007669"/>
    <property type="project" value="UniProtKB-EC"/>
</dbReference>
<reference evidence="1 2" key="1">
    <citation type="submission" date="2019-02" db="EMBL/GenBank/DDBJ databases">
        <title>Deep-cultivation of Planctomycetes and their phenomic and genomic characterization uncovers novel biology.</title>
        <authorList>
            <person name="Wiegand S."/>
            <person name="Jogler M."/>
            <person name="Boedeker C."/>
            <person name="Pinto D."/>
            <person name="Vollmers J."/>
            <person name="Rivas-Marin E."/>
            <person name="Kohn T."/>
            <person name="Peeters S.H."/>
            <person name="Heuer A."/>
            <person name="Rast P."/>
            <person name="Oberbeckmann S."/>
            <person name="Bunk B."/>
            <person name="Jeske O."/>
            <person name="Meyerdierks A."/>
            <person name="Storesund J.E."/>
            <person name="Kallscheuer N."/>
            <person name="Luecker S."/>
            <person name="Lage O.M."/>
            <person name="Pohl T."/>
            <person name="Merkel B.J."/>
            <person name="Hornburger P."/>
            <person name="Mueller R.-W."/>
            <person name="Bruemmer F."/>
            <person name="Labrenz M."/>
            <person name="Spormann A.M."/>
            <person name="Op den Camp H."/>
            <person name="Overmann J."/>
            <person name="Amann R."/>
            <person name="Jetten M.S.M."/>
            <person name="Mascher T."/>
            <person name="Medema M.H."/>
            <person name="Devos D.P."/>
            <person name="Kaster A.-K."/>
            <person name="Ovreas L."/>
            <person name="Rohde M."/>
            <person name="Galperin M.Y."/>
            <person name="Jogler C."/>
        </authorList>
    </citation>
    <scope>NUCLEOTIDE SEQUENCE [LARGE SCALE GENOMIC DNA]</scope>
    <source>
        <strain evidence="1 2">Pan216</strain>
    </source>
</reference>
<dbReference type="AlphaFoldDB" id="A0A518BBG6"/>
<accession>A0A518BBG6</accession>
<dbReference type="OrthoDB" id="9790023at2"/>
<dbReference type="Pfam" id="PF02585">
    <property type="entry name" value="PIG-L"/>
    <property type="match status" value="1"/>
</dbReference>
<evidence type="ECO:0000313" key="1">
    <source>
        <dbReference type="EMBL" id="QDU64312.1"/>
    </source>
</evidence>
<dbReference type="InterPro" id="IPR003737">
    <property type="entry name" value="GlcNAc_PI_deacetylase-related"/>
</dbReference>
<dbReference type="InterPro" id="IPR024078">
    <property type="entry name" value="LmbE-like_dom_sf"/>
</dbReference>
<dbReference type="Proteomes" id="UP000317093">
    <property type="component" value="Chromosome"/>
</dbReference>
<dbReference type="GO" id="GO:0016811">
    <property type="term" value="F:hydrolase activity, acting on carbon-nitrogen (but not peptide) bonds, in linear amides"/>
    <property type="evidence" value="ECO:0007669"/>
    <property type="project" value="TreeGrafter"/>
</dbReference>
<dbReference type="EC" id="4.2.1.83" evidence="1"/>
<dbReference type="KEGG" id="knv:Pan216_52010"/>
<evidence type="ECO:0000313" key="2">
    <source>
        <dbReference type="Proteomes" id="UP000317093"/>
    </source>
</evidence>
<dbReference type="PANTHER" id="PTHR12993">
    <property type="entry name" value="N-ACETYLGLUCOSAMINYL-PHOSPHATIDYLINOSITOL DE-N-ACETYLASE-RELATED"/>
    <property type="match status" value="1"/>
</dbReference>
<dbReference type="PANTHER" id="PTHR12993:SF11">
    <property type="entry name" value="N-ACETYLGLUCOSAMINYL-PHOSPHATIDYLINOSITOL DE-N-ACETYLASE"/>
    <property type="match status" value="1"/>
</dbReference>
<keyword evidence="2" id="KW-1185">Reference proteome</keyword>
<dbReference type="RefSeq" id="WP_145262430.1">
    <property type="nucleotide sequence ID" value="NZ_CP036279.1"/>
</dbReference>
<dbReference type="SUPFAM" id="SSF102588">
    <property type="entry name" value="LmbE-like"/>
    <property type="match status" value="1"/>
</dbReference>